<name>A0A0E9W8V2_ANGAN</name>
<protein>
    <submittedName>
        <fullName evidence="2">Uncharacterized protein</fullName>
    </submittedName>
</protein>
<reference evidence="2" key="1">
    <citation type="submission" date="2014-11" db="EMBL/GenBank/DDBJ databases">
        <authorList>
            <person name="Amaro Gonzalez C."/>
        </authorList>
    </citation>
    <scope>NUCLEOTIDE SEQUENCE</scope>
</reference>
<feature type="compositionally biased region" description="Basic and acidic residues" evidence="1">
    <location>
        <begin position="9"/>
        <end position="23"/>
    </location>
</feature>
<proteinExistence type="predicted"/>
<dbReference type="AlphaFoldDB" id="A0A0E9W8V2"/>
<evidence type="ECO:0000256" key="1">
    <source>
        <dbReference type="SAM" id="MobiDB-lite"/>
    </source>
</evidence>
<reference evidence="2" key="2">
    <citation type="journal article" date="2015" name="Fish Shellfish Immunol.">
        <title>Early steps in the European eel (Anguilla anguilla)-Vibrio vulnificus interaction in the gills: Role of the RtxA13 toxin.</title>
        <authorList>
            <person name="Callol A."/>
            <person name="Pajuelo D."/>
            <person name="Ebbesson L."/>
            <person name="Teles M."/>
            <person name="MacKenzie S."/>
            <person name="Amaro C."/>
        </authorList>
    </citation>
    <scope>NUCLEOTIDE SEQUENCE</scope>
</reference>
<accession>A0A0E9W8V2</accession>
<evidence type="ECO:0000313" key="2">
    <source>
        <dbReference type="EMBL" id="JAH86015.1"/>
    </source>
</evidence>
<feature type="region of interest" description="Disordered" evidence="1">
    <location>
        <begin position="1"/>
        <end position="23"/>
    </location>
</feature>
<sequence>MIATQEEVMSTREQELRNAEAEKTSPIEQCFQSILQLRELALKFDSDSTRQSILRLIEVLKRNNEAEKAETLQDILDNTVQRD</sequence>
<organism evidence="2">
    <name type="scientific">Anguilla anguilla</name>
    <name type="common">European freshwater eel</name>
    <name type="synonym">Muraena anguilla</name>
    <dbReference type="NCBI Taxonomy" id="7936"/>
    <lineage>
        <taxon>Eukaryota</taxon>
        <taxon>Metazoa</taxon>
        <taxon>Chordata</taxon>
        <taxon>Craniata</taxon>
        <taxon>Vertebrata</taxon>
        <taxon>Euteleostomi</taxon>
        <taxon>Actinopterygii</taxon>
        <taxon>Neopterygii</taxon>
        <taxon>Teleostei</taxon>
        <taxon>Anguilliformes</taxon>
        <taxon>Anguillidae</taxon>
        <taxon>Anguilla</taxon>
    </lineage>
</organism>
<dbReference type="EMBL" id="GBXM01022562">
    <property type="protein sequence ID" value="JAH86015.1"/>
    <property type="molecule type" value="Transcribed_RNA"/>
</dbReference>